<dbReference type="FunFam" id="3.40.50.2000:FF:000122">
    <property type="entry name" value="Glycosyltransferase"/>
    <property type="match status" value="1"/>
</dbReference>
<dbReference type="RefSeq" id="XP_016474539.1">
    <property type="nucleotide sequence ID" value="XM_016619053.1"/>
</dbReference>
<dbReference type="OrthoDB" id="5835829at2759"/>
<dbReference type="KEGG" id="nta:107796297"/>
<reference evidence="5" key="1">
    <citation type="submission" date="2025-08" db="UniProtKB">
        <authorList>
            <consortium name="RefSeq"/>
        </authorList>
    </citation>
    <scope>IDENTIFICATION</scope>
</reference>
<organism evidence="5">
    <name type="scientific">Nicotiana tabacum</name>
    <name type="common">Common tobacco</name>
    <dbReference type="NCBI Taxonomy" id="4097"/>
    <lineage>
        <taxon>Eukaryota</taxon>
        <taxon>Viridiplantae</taxon>
        <taxon>Streptophyta</taxon>
        <taxon>Embryophyta</taxon>
        <taxon>Tracheophyta</taxon>
        <taxon>Spermatophyta</taxon>
        <taxon>Magnoliopsida</taxon>
        <taxon>eudicotyledons</taxon>
        <taxon>Gunneridae</taxon>
        <taxon>Pentapetalae</taxon>
        <taxon>asterids</taxon>
        <taxon>lamiids</taxon>
        <taxon>Solanales</taxon>
        <taxon>Solanaceae</taxon>
        <taxon>Nicotianoideae</taxon>
        <taxon>Nicotianeae</taxon>
        <taxon>Nicotiana</taxon>
    </lineage>
</organism>
<keyword evidence="3" id="KW-0328">Glycosyltransferase</keyword>
<name>A0A1S4AD55_TOBAC</name>
<dbReference type="PANTHER" id="PTHR48045">
    <property type="entry name" value="UDP-GLYCOSYLTRANSFERASE 72B1"/>
    <property type="match status" value="1"/>
</dbReference>
<evidence type="ECO:0000256" key="4">
    <source>
        <dbReference type="RuleBase" id="RU362057"/>
    </source>
</evidence>
<dbReference type="OMA" id="NTNCVAT"/>
<dbReference type="InterPro" id="IPR002213">
    <property type="entry name" value="UDP_glucos_trans"/>
</dbReference>
<evidence type="ECO:0000256" key="2">
    <source>
        <dbReference type="ARBA" id="ARBA00022679"/>
    </source>
</evidence>
<sequence length="520" mass="59031">CPLHNGPISISLGQPTLRSDDLPWLIGNTTARISRFKFWTKTMERSRTLKWLLVNTFPDECHKVRNTTILNTKIDQSQDCPQILPIGPLNTHVTIKNVSLWEEDSSCLDWLDKQVVNSVLYISFGSWVSPIGEAKVNDLAFALELLKRPFIWVLGPTWREGLPKGYLERISKQGKIVSWAPQIDVLQHETVGCYLTHCGWNSTVEAIQSKKRLLCYPIAGDQFVNCAYIVQKWRIGVRMDGFGLKDLEEGLKRIMEDDEMSERIGRLNEMTMGKVVSSRAMANLTTFICCPLHNGPICLSHAHPTFSSEDLPWLIGNSTARISRFKFWTRTMERTRTLKWLLVNTSPGACHEVRNTTILNTHIDDSQDHPQIIPIGTHVTIKNASFWEKDSSCLDWLDMQTANSIMYISFGSWVSPIGEAKVNSLALALEALEKPFIWVLGPLWRQGDQFVNCAYIVKKWKIGDRIDGFGVKDLREGLEKVMEDDEMSERIAKLNDMAMGKVARSKAMANLTTFISDVTI</sequence>
<feature type="non-terminal residue" evidence="5">
    <location>
        <position position="1"/>
    </location>
</feature>
<dbReference type="PANTHER" id="PTHR48045:SF38">
    <property type="entry name" value="GLYCOSYLTRANSFERASE"/>
    <property type="match status" value="1"/>
</dbReference>
<dbReference type="Gene3D" id="3.40.50.2000">
    <property type="entry name" value="Glycogen Phosphorylase B"/>
    <property type="match status" value="5"/>
</dbReference>
<dbReference type="AlphaFoldDB" id="A0A1S4AD55"/>
<protein>
    <recommendedName>
        <fullName evidence="4">Glycosyltransferase</fullName>
        <ecNumber evidence="4">2.4.1.-</ecNumber>
    </recommendedName>
</protein>
<dbReference type="SUPFAM" id="SSF53756">
    <property type="entry name" value="UDP-Glycosyltransferase/glycogen phosphorylase"/>
    <property type="match status" value="2"/>
</dbReference>
<comment type="similarity">
    <text evidence="1 3">Belongs to the UDP-glycosyltransferase family.</text>
</comment>
<dbReference type="GO" id="GO:0008194">
    <property type="term" value="F:UDP-glycosyltransferase activity"/>
    <property type="evidence" value="ECO:0007669"/>
    <property type="project" value="InterPro"/>
</dbReference>
<evidence type="ECO:0000256" key="3">
    <source>
        <dbReference type="RuleBase" id="RU003718"/>
    </source>
</evidence>
<dbReference type="SMR" id="A0A1S4AD55"/>
<dbReference type="InterPro" id="IPR035595">
    <property type="entry name" value="UDP_glycos_trans_CS"/>
</dbReference>
<gene>
    <name evidence="5" type="primary">LOC107796297</name>
</gene>
<dbReference type="EC" id="2.4.1.-" evidence="4"/>
<keyword evidence="2 3" id="KW-0808">Transferase</keyword>
<dbReference type="PROSITE" id="PS00375">
    <property type="entry name" value="UDPGT"/>
    <property type="match status" value="1"/>
</dbReference>
<dbReference type="PaxDb" id="4097-A0A1S4AD55"/>
<evidence type="ECO:0000313" key="5">
    <source>
        <dbReference type="RefSeq" id="XP_016474539.1"/>
    </source>
</evidence>
<dbReference type="CDD" id="cd03784">
    <property type="entry name" value="GT1_Gtf-like"/>
    <property type="match status" value="1"/>
</dbReference>
<accession>A0A1S4AD55</accession>
<evidence type="ECO:0000256" key="1">
    <source>
        <dbReference type="ARBA" id="ARBA00009995"/>
    </source>
</evidence>
<dbReference type="Pfam" id="PF00201">
    <property type="entry name" value="UDPGT"/>
    <property type="match status" value="2"/>
</dbReference>
<proteinExistence type="inferred from homology"/>